<comment type="caution">
    <text evidence="1">The sequence shown here is derived from an EMBL/GenBank/DDBJ whole genome shotgun (WGS) entry which is preliminary data.</text>
</comment>
<dbReference type="PANTHER" id="PTHR12792">
    <property type="entry name" value="EXTRA SPINDLE POLES 1-RELATED"/>
    <property type="match status" value="1"/>
</dbReference>
<dbReference type="EMBL" id="JAFCMP010000257">
    <property type="protein sequence ID" value="KAG5182227.1"/>
    <property type="molecule type" value="Genomic_DNA"/>
</dbReference>
<dbReference type="GO" id="GO:0051307">
    <property type="term" value="P:meiotic chromosome separation"/>
    <property type="evidence" value="ECO:0007669"/>
    <property type="project" value="TreeGrafter"/>
</dbReference>
<evidence type="ECO:0000313" key="2">
    <source>
        <dbReference type="Proteomes" id="UP000664859"/>
    </source>
</evidence>
<reference evidence="1" key="1">
    <citation type="submission" date="2021-02" db="EMBL/GenBank/DDBJ databases">
        <title>First Annotated Genome of the Yellow-green Alga Tribonema minus.</title>
        <authorList>
            <person name="Mahan K.M."/>
        </authorList>
    </citation>
    <scope>NUCLEOTIDE SEQUENCE</scope>
    <source>
        <strain evidence="1">UTEX B ZZ1240</strain>
    </source>
</reference>
<dbReference type="InterPro" id="IPR005314">
    <property type="entry name" value="Peptidase_C50"/>
</dbReference>
<proteinExistence type="predicted"/>
<evidence type="ECO:0008006" key="3">
    <source>
        <dbReference type="Google" id="ProtNLM"/>
    </source>
</evidence>
<dbReference type="AlphaFoldDB" id="A0A835YY68"/>
<name>A0A835YY68_9STRA</name>
<dbReference type="GO" id="GO:0005737">
    <property type="term" value="C:cytoplasm"/>
    <property type="evidence" value="ECO:0007669"/>
    <property type="project" value="TreeGrafter"/>
</dbReference>
<dbReference type="GO" id="GO:0006508">
    <property type="term" value="P:proteolysis"/>
    <property type="evidence" value="ECO:0007669"/>
    <property type="project" value="InterPro"/>
</dbReference>
<protein>
    <recommendedName>
        <fullName evidence="3">CHAT domain-containing protein</fullName>
    </recommendedName>
</protein>
<gene>
    <name evidence="1" type="ORF">JKP88DRAFT_221290</name>
</gene>
<sequence length="100" mass="10251">MGCSSGRLRGGGEFEPMGMVSAYLVAGSPAVVANLWDVTDRDIDRYCLAVLDAFVVGGGGGAAPPTLAHVVAEGRQVCKMRHIIGYAPVCYGIPLAAAAK</sequence>
<dbReference type="Proteomes" id="UP000664859">
    <property type="component" value="Unassembled WGS sequence"/>
</dbReference>
<dbReference type="GO" id="GO:0005634">
    <property type="term" value="C:nucleus"/>
    <property type="evidence" value="ECO:0007669"/>
    <property type="project" value="InterPro"/>
</dbReference>
<organism evidence="1 2">
    <name type="scientific">Tribonema minus</name>
    <dbReference type="NCBI Taxonomy" id="303371"/>
    <lineage>
        <taxon>Eukaryota</taxon>
        <taxon>Sar</taxon>
        <taxon>Stramenopiles</taxon>
        <taxon>Ochrophyta</taxon>
        <taxon>PX clade</taxon>
        <taxon>Xanthophyceae</taxon>
        <taxon>Tribonematales</taxon>
        <taxon>Tribonemataceae</taxon>
        <taxon>Tribonema</taxon>
    </lineage>
</organism>
<dbReference type="PANTHER" id="PTHR12792:SF0">
    <property type="entry name" value="SEPARIN"/>
    <property type="match status" value="1"/>
</dbReference>
<dbReference type="GO" id="GO:0072686">
    <property type="term" value="C:mitotic spindle"/>
    <property type="evidence" value="ECO:0007669"/>
    <property type="project" value="TreeGrafter"/>
</dbReference>
<dbReference type="Pfam" id="PF03568">
    <property type="entry name" value="Separin_C"/>
    <property type="match status" value="1"/>
</dbReference>
<dbReference type="OrthoDB" id="10255632at2759"/>
<evidence type="ECO:0000313" key="1">
    <source>
        <dbReference type="EMBL" id="KAG5182227.1"/>
    </source>
</evidence>
<dbReference type="GO" id="GO:0004197">
    <property type="term" value="F:cysteine-type endopeptidase activity"/>
    <property type="evidence" value="ECO:0007669"/>
    <property type="project" value="InterPro"/>
</dbReference>
<accession>A0A835YY68</accession>
<keyword evidence="2" id="KW-1185">Reference proteome</keyword>